<dbReference type="InterPro" id="IPR036291">
    <property type="entry name" value="NAD(P)-bd_dom_sf"/>
</dbReference>
<evidence type="ECO:0000313" key="8">
    <source>
        <dbReference type="Proteomes" id="UP000008141"/>
    </source>
</evidence>
<dbReference type="Pfam" id="PF14833">
    <property type="entry name" value="NAD_binding_11"/>
    <property type="match status" value="1"/>
</dbReference>
<evidence type="ECO:0008006" key="9">
    <source>
        <dbReference type="Google" id="ProtNLM"/>
    </source>
</evidence>
<dbReference type="InterPro" id="IPR013328">
    <property type="entry name" value="6PGD_dom2"/>
</dbReference>
<evidence type="ECO:0000256" key="4">
    <source>
        <dbReference type="PIRSR" id="PIRSR000103-1"/>
    </source>
</evidence>
<keyword evidence="8" id="KW-1185">Reference proteome</keyword>
<dbReference type="GeneID" id="17359221"/>
<evidence type="ECO:0000259" key="5">
    <source>
        <dbReference type="Pfam" id="PF03446"/>
    </source>
</evidence>
<dbReference type="InterPro" id="IPR006115">
    <property type="entry name" value="6PGDH_NADP-bd"/>
</dbReference>
<keyword evidence="2" id="KW-0560">Oxidoreductase</keyword>
<proteinExistence type="inferred from homology"/>
<dbReference type="PANTHER" id="PTHR43580">
    <property type="entry name" value="OXIDOREDUCTASE GLYR1-RELATED"/>
    <property type="match status" value="1"/>
</dbReference>
<evidence type="ECO:0000259" key="6">
    <source>
        <dbReference type="Pfam" id="PF14833"/>
    </source>
</evidence>
<dbReference type="Gene3D" id="1.10.1040.10">
    <property type="entry name" value="N-(1-d-carboxylethyl)-l-norvaline Dehydrogenase, domain 2"/>
    <property type="match status" value="1"/>
</dbReference>
<feature type="active site" evidence="4">
    <location>
        <position position="199"/>
    </location>
</feature>
<dbReference type="PIRSF" id="PIRSF000103">
    <property type="entry name" value="HIBADH"/>
    <property type="match status" value="1"/>
</dbReference>
<dbReference type="GO" id="GO:0051287">
    <property type="term" value="F:NAD binding"/>
    <property type="evidence" value="ECO:0007669"/>
    <property type="project" value="InterPro"/>
</dbReference>
<dbReference type="AlphaFoldDB" id="E1Z3K4"/>
<dbReference type="PANTHER" id="PTHR43580:SF2">
    <property type="entry name" value="CYTOKINE-LIKE NUCLEAR FACTOR N-PAC"/>
    <property type="match status" value="1"/>
</dbReference>
<dbReference type="InParanoid" id="E1Z3K4"/>
<evidence type="ECO:0000256" key="3">
    <source>
        <dbReference type="ARBA" id="ARBA00023027"/>
    </source>
</evidence>
<sequence length="329" mass="33484">MHAAVPTAQPGKTKVAFLGIGIMGNAMAANLLKAGYEVTVWNRSPDKCAGLAAAGATVAGTPAEAVAACDIALAMLSDPEACLAVATGPEGVASAMAPGKGYVDVSMVDAATSRQVAVAVRAAGGAYLEAPVSGSKGRAARLPAPAFFALRSSWPPGRRRRPVGARRDESLFEAAAPLLEVMGKASFFLGEAGAGANMKLVVNMVMGSMMASYAEGLQLAQRCGLRQEDLIEVVKLGAIASPMFALKASRRGAAPGMVAGKFPTAFPLKHQQKDLRLALALGDEVQQPLPLAAAANELYKRARAAGYSDADFSAVMAGVGSGEQAGQAA</sequence>
<feature type="domain" description="6-phosphogluconate dehydrogenase NADP-binding" evidence="5">
    <location>
        <begin position="14"/>
        <end position="140"/>
    </location>
</feature>
<reference evidence="7 8" key="1">
    <citation type="journal article" date="2010" name="Plant Cell">
        <title>The Chlorella variabilis NC64A genome reveals adaptation to photosymbiosis, coevolution with viruses, and cryptic sex.</title>
        <authorList>
            <person name="Blanc G."/>
            <person name="Duncan G."/>
            <person name="Agarkova I."/>
            <person name="Borodovsky M."/>
            <person name="Gurnon J."/>
            <person name="Kuo A."/>
            <person name="Lindquist E."/>
            <person name="Lucas S."/>
            <person name="Pangilinan J."/>
            <person name="Polle J."/>
            <person name="Salamov A."/>
            <person name="Terry A."/>
            <person name="Yamada T."/>
            <person name="Dunigan D.D."/>
            <person name="Grigoriev I.V."/>
            <person name="Claverie J.M."/>
            <person name="Van Etten J.L."/>
        </authorList>
    </citation>
    <scope>NUCLEOTIDE SEQUENCE [LARGE SCALE GENOMIC DNA]</scope>
    <source>
        <strain evidence="7 8">NC64A</strain>
    </source>
</reference>
<dbReference type="GO" id="GO:0050661">
    <property type="term" value="F:NADP binding"/>
    <property type="evidence" value="ECO:0007669"/>
    <property type="project" value="InterPro"/>
</dbReference>
<dbReference type="FunCoup" id="E1Z3K4">
    <property type="interactions" value="2304"/>
</dbReference>
<dbReference type="InterPro" id="IPR029154">
    <property type="entry name" value="HIBADH-like_NADP-bd"/>
</dbReference>
<gene>
    <name evidence="7" type="ORF">CHLNCDRAFT_133685</name>
</gene>
<organism evidence="8">
    <name type="scientific">Chlorella variabilis</name>
    <name type="common">Green alga</name>
    <dbReference type="NCBI Taxonomy" id="554065"/>
    <lineage>
        <taxon>Eukaryota</taxon>
        <taxon>Viridiplantae</taxon>
        <taxon>Chlorophyta</taxon>
        <taxon>core chlorophytes</taxon>
        <taxon>Trebouxiophyceae</taxon>
        <taxon>Chlorellales</taxon>
        <taxon>Chlorellaceae</taxon>
        <taxon>Chlorella clade</taxon>
        <taxon>Chlorella</taxon>
    </lineage>
</organism>
<dbReference type="InterPro" id="IPR051265">
    <property type="entry name" value="HIBADH-related_NP60_sf"/>
</dbReference>
<dbReference type="InterPro" id="IPR015815">
    <property type="entry name" value="HIBADH-related"/>
</dbReference>
<feature type="domain" description="3-hydroxyisobutyrate dehydrogenase-like NAD-binding" evidence="6">
    <location>
        <begin position="193"/>
        <end position="316"/>
    </location>
</feature>
<dbReference type="STRING" id="554065.E1Z3K4"/>
<keyword evidence="3" id="KW-0520">NAD</keyword>
<dbReference type="GO" id="GO:0016491">
    <property type="term" value="F:oxidoreductase activity"/>
    <property type="evidence" value="ECO:0007669"/>
    <property type="project" value="UniProtKB-KW"/>
</dbReference>
<dbReference type="Proteomes" id="UP000008141">
    <property type="component" value="Unassembled WGS sequence"/>
</dbReference>
<evidence type="ECO:0000256" key="2">
    <source>
        <dbReference type="ARBA" id="ARBA00023002"/>
    </source>
</evidence>
<dbReference type="KEGG" id="cvr:CHLNCDRAFT_133685"/>
<evidence type="ECO:0000313" key="7">
    <source>
        <dbReference type="EMBL" id="EFN59865.1"/>
    </source>
</evidence>
<accession>E1Z3K4</accession>
<protein>
    <recommendedName>
        <fullName evidence="9">6-phosphogluconate dehydrogenase NADP-binding domain-containing protein</fullName>
    </recommendedName>
</protein>
<dbReference type="Pfam" id="PF03446">
    <property type="entry name" value="NAD_binding_2"/>
    <property type="match status" value="1"/>
</dbReference>
<name>E1Z3K4_CHLVA</name>
<dbReference type="FunFam" id="1.10.1040.10:FF:000016">
    <property type="entry name" value="Glyoxylate/succinic semialdehyde reductase 2"/>
    <property type="match status" value="1"/>
</dbReference>
<dbReference type="EMBL" id="GL433835">
    <property type="protein sequence ID" value="EFN59865.1"/>
    <property type="molecule type" value="Genomic_DNA"/>
</dbReference>
<comment type="similarity">
    <text evidence="1">Belongs to the HIBADH-related family. NP60 subfamily.</text>
</comment>
<dbReference type="RefSeq" id="XP_005851967.1">
    <property type="nucleotide sequence ID" value="XM_005851905.1"/>
</dbReference>
<dbReference type="eggNOG" id="KOG0409">
    <property type="taxonomic scope" value="Eukaryota"/>
</dbReference>
<dbReference type="SUPFAM" id="SSF48179">
    <property type="entry name" value="6-phosphogluconate dehydrogenase C-terminal domain-like"/>
    <property type="match status" value="1"/>
</dbReference>
<dbReference type="OMA" id="NALGCEY"/>
<dbReference type="OrthoDB" id="435038at2759"/>
<dbReference type="SUPFAM" id="SSF51735">
    <property type="entry name" value="NAD(P)-binding Rossmann-fold domains"/>
    <property type="match status" value="1"/>
</dbReference>
<dbReference type="Gene3D" id="3.40.50.720">
    <property type="entry name" value="NAD(P)-binding Rossmann-like Domain"/>
    <property type="match status" value="1"/>
</dbReference>
<dbReference type="InterPro" id="IPR008927">
    <property type="entry name" value="6-PGluconate_DH-like_C_sf"/>
</dbReference>
<evidence type="ECO:0000256" key="1">
    <source>
        <dbReference type="ARBA" id="ARBA00007598"/>
    </source>
</evidence>